<sequence>MARPAAARVKVLDAYISLLCEEGERAATLEATAALAGVSKGGLLYHFASKEALADAVIKLSEELILIDLKDMAQAEEGPAAYFIRTSAEVNTELDRLLVALHRLAHSGVEAATAQMESINERWLAALMEEIGDKDIAHLVMLVSEGLYAFSGTPGTWYARHFEGNLSHLLELVPQLKKLGTNNQ</sequence>
<evidence type="ECO:0000313" key="6">
    <source>
        <dbReference type="EMBL" id="NAZ15119.1"/>
    </source>
</evidence>
<dbReference type="InterPro" id="IPR050109">
    <property type="entry name" value="HTH-type_TetR-like_transc_reg"/>
</dbReference>
<dbReference type="EMBL" id="WYDN01000002">
    <property type="protein sequence ID" value="NAZ15119.1"/>
    <property type="molecule type" value="Genomic_DNA"/>
</dbReference>
<dbReference type="Pfam" id="PF00440">
    <property type="entry name" value="TetR_N"/>
    <property type="match status" value="1"/>
</dbReference>
<dbReference type="PANTHER" id="PTHR30055:SF234">
    <property type="entry name" value="HTH-TYPE TRANSCRIPTIONAL REGULATOR BETI"/>
    <property type="match status" value="1"/>
</dbReference>
<dbReference type="GO" id="GO:0003700">
    <property type="term" value="F:DNA-binding transcription factor activity"/>
    <property type="evidence" value="ECO:0007669"/>
    <property type="project" value="TreeGrafter"/>
</dbReference>
<dbReference type="RefSeq" id="WP_047119991.1">
    <property type="nucleotide sequence ID" value="NZ_CM125969.1"/>
</dbReference>
<evidence type="ECO:0000256" key="2">
    <source>
        <dbReference type="ARBA" id="ARBA00023125"/>
    </source>
</evidence>
<evidence type="ECO:0000256" key="1">
    <source>
        <dbReference type="ARBA" id="ARBA00023015"/>
    </source>
</evidence>
<feature type="DNA-binding region" description="H-T-H motif" evidence="4">
    <location>
        <begin position="28"/>
        <end position="47"/>
    </location>
</feature>
<reference evidence="7 8" key="1">
    <citation type="submission" date="2018-01" db="EMBL/GenBank/DDBJ databases">
        <title>Glutamicibacter soli strain NHPC-3 Whole genome sequence and assembly.</title>
        <authorList>
            <person name="Choudhury P."/>
            <person name="Gupta D."/>
            <person name="Sengupta K."/>
            <person name="Jawed A."/>
            <person name="Sultana N."/>
            <person name="Saha P."/>
        </authorList>
    </citation>
    <scope>NUCLEOTIDE SEQUENCE [LARGE SCALE GENOMIC DNA]</scope>
    <source>
        <strain evidence="7 8">NHPC-3</strain>
    </source>
</reference>
<organism evidence="7 8">
    <name type="scientific">Glutamicibacter soli</name>
    <dbReference type="NCBI Taxonomy" id="453836"/>
    <lineage>
        <taxon>Bacteria</taxon>
        <taxon>Bacillati</taxon>
        <taxon>Actinomycetota</taxon>
        <taxon>Actinomycetes</taxon>
        <taxon>Micrococcales</taxon>
        <taxon>Micrococcaceae</taxon>
        <taxon>Glutamicibacter</taxon>
    </lineage>
</organism>
<feature type="domain" description="HTH tetR-type" evidence="5">
    <location>
        <begin position="5"/>
        <end position="65"/>
    </location>
</feature>
<dbReference type="Proteomes" id="UP000252167">
    <property type="component" value="Unassembled WGS sequence"/>
</dbReference>
<protein>
    <submittedName>
        <fullName evidence="6">TetR family transcriptional regulator</fullName>
    </submittedName>
    <submittedName>
        <fullName evidence="7">TetR/AcrR family transcriptional regulator</fullName>
    </submittedName>
</protein>
<keyword evidence="8" id="KW-1185">Reference proteome</keyword>
<dbReference type="AlphaFoldDB" id="A0A365YFZ1"/>
<dbReference type="SUPFAM" id="SSF46689">
    <property type="entry name" value="Homeodomain-like"/>
    <property type="match status" value="1"/>
</dbReference>
<dbReference type="PROSITE" id="PS50977">
    <property type="entry name" value="HTH_TETR_2"/>
    <property type="match status" value="1"/>
</dbReference>
<evidence type="ECO:0000313" key="8">
    <source>
        <dbReference type="Proteomes" id="UP000252167"/>
    </source>
</evidence>
<evidence type="ECO:0000313" key="9">
    <source>
        <dbReference type="Proteomes" id="UP000477543"/>
    </source>
</evidence>
<gene>
    <name evidence="7" type="ORF">C1H84_06635</name>
    <name evidence="6" type="ORF">GT020_03425</name>
</gene>
<evidence type="ECO:0000313" key="7">
    <source>
        <dbReference type="EMBL" id="RBM01528.1"/>
    </source>
</evidence>
<reference evidence="6 9" key="2">
    <citation type="submission" date="2020-01" db="EMBL/GenBank/DDBJ databases">
        <title>Glutamicibacter soli M275.</title>
        <authorList>
            <person name="Meng X."/>
        </authorList>
    </citation>
    <scope>NUCLEOTIDE SEQUENCE [LARGE SCALE GENOMIC DNA]</scope>
    <source>
        <strain evidence="6 9">M275</strain>
    </source>
</reference>
<accession>A0A365YFZ1</accession>
<dbReference type="GO" id="GO:0000976">
    <property type="term" value="F:transcription cis-regulatory region binding"/>
    <property type="evidence" value="ECO:0007669"/>
    <property type="project" value="TreeGrafter"/>
</dbReference>
<dbReference type="InterPro" id="IPR009057">
    <property type="entry name" value="Homeodomain-like_sf"/>
</dbReference>
<evidence type="ECO:0000259" key="5">
    <source>
        <dbReference type="PROSITE" id="PS50977"/>
    </source>
</evidence>
<evidence type="ECO:0000256" key="3">
    <source>
        <dbReference type="ARBA" id="ARBA00023163"/>
    </source>
</evidence>
<dbReference type="InterPro" id="IPR001647">
    <property type="entry name" value="HTH_TetR"/>
</dbReference>
<keyword evidence="1" id="KW-0805">Transcription regulation</keyword>
<dbReference type="PANTHER" id="PTHR30055">
    <property type="entry name" value="HTH-TYPE TRANSCRIPTIONAL REGULATOR RUTR"/>
    <property type="match status" value="1"/>
</dbReference>
<dbReference type="Gene3D" id="1.10.357.10">
    <property type="entry name" value="Tetracycline Repressor, domain 2"/>
    <property type="match status" value="1"/>
</dbReference>
<evidence type="ECO:0000256" key="4">
    <source>
        <dbReference type="PROSITE-ProRule" id="PRU00335"/>
    </source>
</evidence>
<comment type="caution">
    <text evidence="7">The sequence shown here is derived from an EMBL/GenBank/DDBJ whole genome shotgun (WGS) entry which is preliminary data.</text>
</comment>
<keyword evidence="3" id="KW-0804">Transcription</keyword>
<dbReference type="PRINTS" id="PR00455">
    <property type="entry name" value="HTHTETR"/>
</dbReference>
<dbReference type="EMBL" id="POAF01000003">
    <property type="protein sequence ID" value="RBM01528.1"/>
    <property type="molecule type" value="Genomic_DNA"/>
</dbReference>
<keyword evidence="2 4" id="KW-0238">DNA-binding</keyword>
<name>A0A365YFZ1_9MICC</name>
<proteinExistence type="predicted"/>
<dbReference type="Proteomes" id="UP000477543">
    <property type="component" value="Unassembled WGS sequence"/>
</dbReference>